<name>A0ABQ7W6Q2_SOLTU</name>
<protein>
    <recommendedName>
        <fullName evidence="3">Retrotransposon Copia-like N-terminal domain-containing protein</fullName>
    </recommendedName>
</protein>
<dbReference type="Pfam" id="PF14223">
    <property type="entry name" value="Retrotran_gag_2"/>
    <property type="match status" value="1"/>
</dbReference>
<sequence>MANNTTFVNADTTTNTIVIVQFNPAFQLPIKLAGSHNFTPWKAHVSLLMHRHNLFGHLDGTTVAPPISLTGNNETTLNPPYMNWFRQDQLVQNTILASVEPTLSSTVATVTSAHKAWESLHTTFANKSHTRIINLQDQLARITKDSRPDSTFNC</sequence>
<evidence type="ECO:0000313" key="1">
    <source>
        <dbReference type="EMBL" id="KAH0776388.1"/>
    </source>
</evidence>
<organism evidence="1 2">
    <name type="scientific">Solanum tuberosum</name>
    <name type="common">Potato</name>
    <dbReference type="NCBI Taxonomy" id="4113"/>
    <lineage>
        <taxon>Eukaryota</taxon>
        <taxon>Viridiplantae</taxon>
        <taxon>Streptophyta</taxon>
        <taxon>Embryophyta</taxon>
        <taxon>Tracheophyta</taxon>
        <taxon>Spermatophyta</taxon>
        <taxon>Magnoliopsida</taxon>
        <taxon>eudicotyledons</taxon>
        <taxon>Gunneridae</taxon>
        <taxon>Pentapetalae</taxon>
        <taxon>asterids</taxon>
        <taxon>lamiids</taxon>
        <taxon>Solanales</taxon>
        <taxon>Solanaceae</taxon>
        <taxon>Solanoideae</taxon>
        <taxon>Solaneae</taxon>
        <taxon>Solanum</taxon>
    </lineage>
</organism>
<dbReference type="Proteomes" id="UP000826656">
    <property type="component" value="Unassembled WGS sequence"/>
</dbReference>
<comment type="caution">
    <text evidence="1">The sequence shown here is derived from an EMBL/GenBank/DDBJ whole genome shotgun (WGS) entry which is preliminary data.</text>
</comment>
<dbReference type="PANTHER" id="PTHR47481">
    <property type="match status" value="1"/>
</dbReference>
<evidence type="ECO:0000313" key="2">
    <source>
        <dbReference type="Proteomes" id="UP000826656"/>
    </source>
</evidence>
<reference evidence="1 2" key="1">
    <citation type="journal article" date="2021" name="bioRxiv">
        <title>Chromosome-scale and haplotype-resolved genome assembly of a tetraploid potato cultivar.</title>
        <authorList>
            <person name="Sun H."/>
            <person name="Jiao W.-B."/>
            <person name="Krause K."/>
            <person name="Campoy J.A."/>
            <person name="Goel M."/>
            <person name="Folz-Donahue K."/>
            <person name="Kukat C."/>
            <person name="Huettel B."/>
            <person name="Schneeberger K."/>
        </authorList>
    </citation>
    <scope>NUCLEOTIDE SEQUENCE [LARGE SCALE GENOMIC DNA]</scope>
    <source>
        <strain evidence="1">SolTubOtavaFocal</strain>
        <tissue evidence="1">Leaves</tissue>
    </source>
</reference>
<accession>A0ABQ7W6Q2</accession>
<dbReference type="EMBL" id="JAIVGD010000003">
    <property type="protein sequence ID" value="KAH0776388.1"/>
    <property type="molecule type" value="Genomic_DNA"/>
</dbReference>
<evidence type="ECO:0008006" key="3">
    <source>
        <dbReference type="Google" id="ProtNLM"/>
    </source>
</evidence>
<keyword evidence="2" id="KW-1185">Reference proteome</keyword>
<gene>
    <name evidence="1" type="ORF">KY290_007799</name>
</gene>
<proteinExistence type="predicted"/>
<dbReference type="PANTHER" id="PTHR47481:SF21">
    <property type="entry name" value="BASIC-LEUCINE ZIPPER TRANSCRIPTION FACTOR Q-RELATED"/>
    <property type="match status" value="1"/>
</dbReference>